<sequence length="515" mass="57362">MSAAALRSALNQLPPQVRQNLRQTDAFWRSLRWGRLEKPQWVSESAEMLGDRDVDVLIAGGTLGLLPALWLQKQGWQVGLVERGAIQGRDQEWNISRRELAVLVELGLISAEELEAAIATEFPAARIAFPNGPELWVEGILNVGISPRQLIATLLQHFRAIGGQVLEQTAIDRVTVHPDGVAVYSGRQRWSGRLLLDALGHFSPIARQARQGAKPDAICLVVGGCAQGFPSSDHGDLFVSRSPIQQQRQAFWEAFPAVDGRTAYLFTYIDAQAARPSLQKLFCDYFEALPDYQGIDLAQLQWQRLLWGILPSYRQSPLQSQWNRILAIGDSSGAQSPLSFGGFGALLRHLPRLCRGIHEALLADCLQASDLALLQPHQPSLTVTWLFQQSMTVPLDRKLPPDSINELLGRIFAVMDGLGPKTLKPFLQDVVQFQPLAKTLLMTTLLHPVLVAKLLPQLGLKPLLQWLPEFLQLGLYRSLAIAGEPTDWLTDITPAEFQQRRRREAWVYGSGCDYH</sequence>
<accession>A0AAN1QQY3</accession>
<dbReference type="PANTHER" id="PTHR32098:SF5">
    <property type="entry name" value="LYCOPENE BETA_EPSILON CYCLASE PROTEIN"/>
    <property type="match status" value="1"/>
</dbReference>
<dbReference type="AlphaFoldDB" id="A0AAN1QQY3"/>
<dbReference type="InterPro" id="IPR036188">
    <property type="entry name" value="FAD/NAD-bd_sf"/>
</dbReference>
<gene>
    <name evidence="1" type="ORF">DOP62_13060</name>
</gene>
<dbReference type="EMBL" id="CP030139">
    <property type="protein sequence ID" value="AZB73777.2"/>
    <property type="molecule type" value="Genomic_DNA"/>
</dbReference>
<reference evidence="1 2" key="1">
    <citation type="journal article" date="2018" name="Sci. Rep.">
        <title>Genome Features and Biochemical Characteristics of a Robust, Fast Growing and Naturally Transformable Cyanobacterium Synechococcus elongatus PCC 11801 Isolated from India.</title>
        <authorList>
            <person name="Jaiswal D."/>
            <person name="Sengupta A."/>
            <person name="Sohoni S."/>
            <person name="Sengupta S."/>
            <person name="Phadnavis A.G."/>
            <person name="Pakrasi H.B."/>
            <person name="Wangikar P.P."/>
        </authorList>
    </citation>
    <scope>NUCLEOTIDE SEQUENCE [LARGE SCALE GENOMIC DNA]</scope>
    <source>
        <strain evidence="1 2">PCC 11801</strain>
    </source>
</reference>
<proteinExistence type="predicted"/>
<dbReference type="Proteomes" id="UP000267249">
    <property type="component" value="Chromosome"/>
</dbReference>
<dbReference type="SUPFAM" id="SSF51905">
    <property type="entry name" value="FAD/NAD(P)-binding domain"/>
    <property type="match status" value="1"/>
</dbReference>
<dbReference type="PANTHER" id="PTHR32098">
    <property type="entry name" value="LYCOPENE BETA/EPSILON CYCLASE PROTEIN"/>
    <property type="match status" value="1"/>
</dbReference>
<name>A0AAN1QQY3_SYNEL</name>
<evidence type="ECO:0000313" key="1">
    <source>
        <dbReference type="EMBL" id="AZB73777.2"/>
    </source>
</evidence>
<protein>
    <submittedName>
        <fullName evidence="1">FAD-binding oxidoreductase</fullName>
    </submittedName>
</protein>
<dbReference type="RefSeq" id="WP_261789886.1">
    <property type="nucleotide sequence ID" value="NZ_CP030139.2"/>
</dbReference>
<dbReference type="Gene3D" id="3.50.50.60">
    <property type="entry name" value="FAD/NAD(P)-binding domain"/>
    <property type="match status" value="1"/>
</dbReference>
<evidence type="ECO:0000313" key="2">
    <source>
        <dbReference type="Proteomes" id="UP000267249"/>
    </source>
</evidence>
<organism evidence="1 2">
    <name type="scientific">Synechococcus elongatus PCC 11801</name>
    <dbReference type="NCBI Taxonomy" id="2219813"/>
    <lineage>
        <taxon>Bacteria</taxon>
        <taxon>Bacillati</taxon>
        <taxon>Cyanobacteriota</taxon>
        <taxon>Cyanophyceae</taxon>
        <taxon>Synechococcales</taxon>
        <taxon>Synechococcaceae</taxon>
        <taxon>Synechococcus</taxon>
    </lineage>
</organism>